<dbReference type="AlphaFoldDB" id="A0AAN5CT29"/>
<evidence type="ECO:0000313" key="2">
    <source>
        <dbReference type="EMBL" id="GMR49900.1"/>
    </source>
</evidence>
<feature type="region of interest" description="Disordered" evidence="1">
    <location>
        <begin position="288"/>
        <end position="312"/>
    </location>
</feature>
<accession>A0AAN5CT29</accession>
<dbReference type="Proteomes" id="UP001328107">
    <property type="component" value="Unassembled WGS sequence"/>
</dbReference>
<name>A0AAN5CT29_9BILA</name>
<feature type="region of interest" description="Disordered" evidence="1">
    <location>
        <begin position="1"/>
        <end position="42"/>
    </location>
</feature>
<reference evidence="3" key="1">
    <citation type="submission" date="2022-10" db="EMBL/GenBank/DDBJ databases">
        <title>Genome assembly of Pristionchus species.</title>
        <authorList>
            <person name="Yoshida K."/>
            <person name="Sommer R.J."/>
        </authorList>
    </citation>
    <scope>NUCLEOTIDE SEQUENCE [LARGE SCALE GENOMIC DNA]</scope>
    <source>
        <strain evidence="3">RS5460</strain>
    </source>
</reference>
<evidence type="ECO:0000256" key="1">
    <source>
        <dbReference type="SAM" id="MobiDB-lite"/>
    </source>
</evidence>
<dbReference type="EMBL" id="BTRK01000004">
    <property type="protein sequence ID" value="GMR49900.1"/>
    <property type="molecule type" value="Genomic_DNA"/>
</dbReference>
<sequence length="312" mass="34252">MGGERGGASSHLDEHSEEGEGQLESEEACSIGGKSAQHHGSETLQESLGSFLSQDLLEDVSDSSRVLALGCRLQARFENVGWDAHRPVGHSRESSSHESRARRQLACVAFAGELLLEVLVHGEIRRGSGDISEQSGGGSSVDRGNSSLLVQLLDDVHRSIVVNSRWSVTRGLNLEEALDSLSRHHHSSSHDASNRARIRVLQEGHLIPWVFLLDVLSDGASTEENGEERSDAHQRSCHALREGEESLLRHRLLAAVESTCEQRFLAGRRHGHRLKANLDSVEWVSDDHRAHSTDSSSHEVDRDLGHLRGRGK</sequence>
<feature type="compositionally biased region" description="Basic and acidic residues" evidence="1">
    <location>
        <begin position="288"/>
        <end position="306"/>
    </location>
</feature>
<keyword evidence="3" id="KW-1185">Reference proteome</keyword>
<gene>
    <name evidence="2" type="ORF">PMAYCL1PPCAC_20095</name>
</gene>
<protein>
    <submittedName>
        <fullName evidence="2">Uncharacterized protein</fullName>
    </submittedName>
</protein>
<proteinExistence type="predicted"/>
<evidence type="ECO:0000313" key="3">
    <source>
        <dbReference type="Proteomes" id="UP001328107"/>
    </source>
</evidence>
<comment type="caution">
    <text evidence="2">The sequence shown here is derived from an EMBL/GenBank/DDBJ whole genome shotgun (WGS) entry which is preliminary data.</text>
</comment>
<feature type="compositionally biased region" description="Acidic residues" evidence="1">
    <location>
        <begin position="15"/>
        <end position="27"/>
    </location>
</feature>
<organism evidence="2 3">
    <name type="scientific">Pristionchus mayeri</name>
    <dbReference type="NCBI Taxonomy" id="1317129"/>
    <lineage>
        <taxon>Eukaryota</taxon>
        <taxon>Metazoa</taxon>
        <taxon>Ecdysozoa</taxon>
        <taxon>Nematoda</taxon>
        <taxon>Chromadorea</taxon>
        <taxon>Rhabditida</taxon>
        <taxon>Rhabditina</taxon>
        <taxon>Diplogasteromorpha</taxon>
        <taxon>Diplogasteroidea</taxon>
        <taxon>Neodiplogasteridae</taxon>
        <taxon>Pristionchus</taxon>
    </lineage>
</organism>